<dbReference type="Proteomes" id="UP001630127">
    <property type="component" value="Unassembled WGS sequence"/>
</dbReference>
<feature type="domain" description="HTH myb-type" evidence="9">
    <location>
        <begin position="90"/>
        <end position="146"/>
    </location>
</feature>
<evidence type="ECO:0000256" key="6">
    <source>
        <dbReference type="SAM" id="MobiDB-lite"/>
    </source>
</evidence>
<evidence type="ECO:0000313" key="10">
    <source>
        <dbReference type="EMBL" id="KAL3521373.1"/>
    </source>
</evidence>
<proteinExistence type="predicted"/>
<evidence type="ECO:0000256" key="5">
    <source>
        <dbReference type="ARBA" id="ARBA00023242"/>
    </source>
</evidence>
<reference evidence="10 11" key="1">
    <citation type="submission" date="2024-11" db="EMBL/GenBank/DDBJ databases">
        <title>A near-complete genome assembly of Cinchona calisaya.</title>
        <authorList>
            <person name="Lian D.C."/>
            <person name="Zhao X.W."/>
            <person name="Wei L."/>
        </authorList>
    </citation>
    <scope>NUCLEOTIDE SEQUENCE [LARGE SCALE GENOMIC DNA]</scope>
    <source>
        <tissue evidence="10">Nenye</tissue>
    </source>
</reference>
<comment type="caution">
    <text evidence="10">The sequence shown here is derived from an EMBL/GenBank/DDBJ whole genome shotgun (WGS) entry which is preliminary data.</text>
</comment>
<keyword evidence="5" id="KW-0539">Nucleus</keyword>
<dbReference type="SUPFAM" id="SSF46689">
    <property type="entry name" value="Homeodomain-like"/>
    <property type="match status" value="1"/>
</dbReference>
<dbReference type="EMBL" id="JBJUIK010000008">
    <property type="protein sequence ID" value="KAL3521373.1"/>
    <property type="molecule type" value="Genomic_DNA"/>
</dbReference>
<dbReference type="InterPro" id="IPR017884">
    <property type="entry name" value="SANT_dom"/>
</dbReference>
<keyword evidence="4" id="KW-0804">Transcription</keyword>
<dbReference type="GO" id="GO:0005634">
    <property type="term" value="C:nucleus"/>
    <property type="evidence" value="ECO:0007669"/>
    <property type="project" value="UniProtKB-SubCell"/>
</dbReference>
<protein>
    <submittedName>
        <fullName evidence="10">Uncharacterized protein</fullName>
    </submittedName>
</protein>
<dbReference type="AlphaFoldDB" id="A0ABD2ZUU9"/>
<dbReference type="InterPro" id="IPR009057">
    <property type="entry name" value="Homeodomain-like_sf"/>
</dbReference>
<feature type="region of interest" description="Disordered" evidence="6">
    <location>
        <begin position="78"/>
        <end position="98"/>
    </location>
</feature>
<evidence type="ECO:0000259" key="8">
    <source>
        <dbReference type="PROSITE" id="PS51293"/>
    </source>
</evidence>
<evidence type="ECO:0000256" key="2">
    <source>
        <dbReference type="ARBA" id="ARBA00023015"/>
    </source>
</evidence>
<dbReference type="GO" id="GO:0006355">
    <property type="term" value="P:regulation of DNA-templated transcription"/>
    <property type="evidence" value="ECO:0007669"/>
    <property type="project" value="UniProtKB-ARBA"/>
</dbReference>
<evidence type="ECO:0000256" key="3">
    <source>
        <dbReference type="ARBA" id="ARBA00023125"/>
    </source>
</evidence>
<name>A0ABD2ZUU9_9GENT</name>
<dbReference type="PROSITE" id="PS50090">
    <property type="entry name" value="MYB_LIKE"/>
    <property type="match status" value="1"/>
</dbReference>
<feature type="domain" description="SANT" evidence="8">
    <location>
        <begin position="93"/>
        <end position="146"/>
    </location>
</feature>
<dbReference type="Pfam" id="PF00249">
    <property type="entry name" value="Myb_DNA-binding"/>
    <property type="match status" value="1"/>
</dbReference>
<feature type="domain" description="Myb-like" evidence="7">
    <location>
        <begin position="90"/>
        <end position="142"/>
    </location>
</feature>
<dbReference type="PANTHER" id="PTHR44191">
    <property type="entry name" value="TRANSCRIPTION FACTOR KUA1"/>
    <property type="match status" value="1"/>
</dbReference>
<dbReference type="InterPro" id="IPR006447">
    <property type="entry name" value="Myb_dom_plants"/>
</dbReference>
<dbReference type="NCBIfam" id="TIGR01557">
    <property type="entry name" value="myb_SHAQKYF"/>
    <property type="match status" value="1"/>
</dbReference>
<dbReference type="InterPro" id="IPR052245">
    <property type="entry name" value="Plant_Stress_Dev_TF"/>
</dbReference>
<comment type="subcellular location">
    <subcellularLocation>
        <location evidence="1">Nucleus</location>
    </subcellularLocation>
</comment>
<dbReference type="PROSITE" id="PS51293">
    <property type="entry name" value="SANT"/>
    <property type="match status" value="1"/>
</dbReference>
<dbReference type="GO" id="GO:0003677">
    <property type="term" value="F:DNA binding"/>
    <property type="evidence" value="ECO:0007669"/>
    <property type="project" value="UniProtKB-KW"/>
</dbReference>
<gene>
    <name evidence="10" type="ORF">ACH5RR_019522</name>
</gene>
<evidence type="ECO:0000313" key="11">
    <source>
        <dbReference type="Proteomes" id="UP001630127"/>
    </source>
</evidence>
<dbReference type="PANTHER" id="PTHR44191:SF62">
    <property type="entry name" value="OS04G0341900 PROTEIN"/>
    <property type="match status" value="1"/>
</dbReference>
<evidence type="ECO:0000256" key="1">
    <source>
        <dbReference type="ARBA" id="ARBA00004123"/>
    </source>
</evidence>
<accession>A0ABD2ZUU9</accession>
<organism evidence="10 11">
    <name type="scientific">Cinchona calisaya</name>
    <dbReference type="NCBI Taxonomy" id="153742"/>
    <lineage>
        <taxon>Eukaryota</taxon>
        <taxon>Viridiplantae</taxon>
        <taxon>Streptophyta</taxon>
        <taxon>Embryophyta</taxon>
        <taxon>Tracheophyta</taxon>
        <taxon>Spermatophyta</taxon>
        <taxon>Magnoliopsida</taxon>
        <taxon>eudicotyledons</taxon>
        <taxon>Gunneridae</taxon>
        <taxon>Pentapetalae</taxon>
        <taxon>asterids</taxon>
        <taxon>lamiids</taxon>
        <taxon>Gentianales</taxon>
        <taxon>Rubiaceae</taxon>
        <taxon>Cinchonoideae</taxon>
        <taxon>Cinchoneae</taxon>
        <taxon>Cinchona</taxon>
    </lineage>
</organism>
<dbReference type="PROSITE" id="PS51294">
    <property type="entry name" value="HTH_MYB"/>
    <property type="match status" value="1"/>
</dbReference>
<dbReference type="FunFam" id="1.10.10.60:FF:000009">
    <property type="entry name" value="transcription factor MYB1R1"/>
    <property type="match status" value="1"/>
</dbReference>
<keyword evidence="3" id="KW-0238">DNA-binding</keyword>
<dbReference type="InterPro" id="IPR001005">
    <property type="entry name" value="SANT/Myb"/>
</dbReference>
<keyword evidence="2" id="KW-0805">Transcription regulation</keyword>
<evidence type="ECO:0000256" key="4">
    <source>
        <dbReference type="ARBA" id="ARBA00023163"/>
    </source>
</evidence>
<evidence type="ECO:0000259" key="9">
    <source>
        <dbReference type="PROSITE" id="PS51294"/>
    </source>
</evidence>
<evidence type="ECO:0000259" key="7">
    <source>
        <dbReference type="PROSITE" id="PS50090"/>
    </source>
</evidence>
<sequence>MVKESLRKCSHCGYNGHNSRTCKCKGIKLFGVKINVTEDDHAKQKDEFIRKSKSTGNLEVYKDEYNVPDVDDGYLSDGLIHESSGSKTTHERKKGKPWSEDEHRSFLFGLEKLGKGDWKGISKNFVHSRTPTQVASHAQKYFLRMTATERKKRRSSVFDIPLNEKASTSSPVPTATSNNTRVSPQATIAGKVKTCERPPLSPRATNHVVSNLLRPQHLIGVPNYGQGHPVCTTPNVSFNPMWSFSNQSFVGLPAMAAKYNCAPPLAPRSRSIFSLLPSYIPPQAGPPNEAATKNGLDINVQALTL</sequence>
<dbReference type="Gene3D" id="1.10.10.60">
    <property type="entry name" value="Homeodomain-like"/>
    <property type="match status" value="1"/>
</dbReference>
<dbReference type="InterPro" id="IPR017930">
    <property type="entry name" value="Myb_dom"/>
</dbReference>
<keyword evidence="11" id="KW-1185">Reference proteome</keyword>
<dbReference type="SMART" id="SM00717">
    <property type="entry name" value="SANT"/>
    <property type="match status" value="1"/>
</dbReference>
<dbReference type="CDD" id="cd00167">
    <property type="entry name" value="SANT"/>
    <property type="match status" value="1"/>
</dbReference>